<reference evidence="1 2" key="1">
    <citation type="submission" date="2020-03" db="EMBL/GenBank/DDBJ databases">
        <title>Dissostichus mawsoni Genome sequencing and assembly.</title>
        <authorList>
            <person name="Park H."/>
        </authorList>
    </citation>
    <scope>NUCLEOTIDE SEQUENCE [LARGE SCALE GENOMIC DNA]</scope>
    <source>
        <strain evidence="1">DM0001</strain>
        <tissue evidence="1">Muscle</tissue>
    </source>
</reference>
<dbReference type="EMBL" id="JAAKFY010000010">
    <property type="protein sequence ID" value="KAF3851099.1"/>
    <property type="molecule type" value="Genomic_DNA"/>
</dbReference>
<proteinExistence type="predicted"/>
<organism evidence="1 2">
    <name type="scientific">Dissostichus mawsoni</name>
    <name type="common">Antarctic cod</name>
    <dbReference type="NCBI Taxonomy" id="36200"/>
    <lineage>
        <taxon>Eukaryota</taxon>
        <taxon>Metazoa</taxon>
        <taxon>Chordata</taxon>
        <taxon>Craniata</taxon>
        <taxon>Vertebrata</taxon>
        <taxon>Euteleostomi</taxon>
        <taxon>Actinopterygii</taxon>
        <taxon>Neopterygii</taxon>
        <taxon>Teleostei</taxon>
        <taxon>Neoteleostei</taxon>
        <taxon>Acanthomorphata</taxon>
        <taxon>Eupercaria</taxon>
        <taxon>Perciformes</taxon>
        <taxon>Notothenioidei</taxon>
        <taxon>Nototheniidae</taxon>
        <taxon>Dissostichus</taxon>
    </lineage>
</organism>
<evidence type="ECO:0000313" key="2">
    <source>
        <dbReference type="Proteomes" id="UP000518266"/>
    </source>
</evidence>
<comment type="caution">
    <text evidence="1">The sequence shown here is derived from an EMBL/GenBank/DDBJ whole genome shotgun (WGS) entry which is preliminary data.</text>
</comment>
<dbReference type="AlphaFoldDB" id="A0A7J5YQT6"/>
<keyword evidence="2" id="KW-1185">Reference proteome</keyword>
<gene>
    <name evidence="1" type="ORF">F7725_012871</name>
</gene>
<accession>A0A7J5YQT6</accession>
<sequence>MQASRTLLSKQTLAVVARQPACFVHHGDHGNWGNTNIAVDVAGGMGLMSMREYSKYYFRIIA</sequence>
<dbReference type="Proteomes" id="UP000518266">
    <property type="component" value="Unassembled WGS sequence"/>
</dbReference>
<name>A0A7J5YQT6_DISMA</name>
<evidence type="ECO:0000313" key="1">
    <source>
        <dbReference type="EMBL" id="KAF3851099.1"/>
    </source>
</evidence>
<protein>
    <submittedName>
        <fullName evidence="1">Uncharacterized protein</fullName>
    </submittedName>
</protein>